<dbReference type="InterPro" id="IPR004839">
    <property type="entry name" value="Aminotransferase_I/II_large"/>
</dbReference>
<proteinExistence type="inferred from homology"/>
<protein>
    <recommendedName>
        <fullName evidence="7">Aminotransferase class I/classII large domain-containing protein</fullName>
    </recommendedName>
</protein>
<dbReference type="Proteomes" id="UP000007969">
    <property type="component" value="Chromosome"/>
</dbReference>
<evidence type="ECO:0000256" key="4">
    <source>
        <dbReference type="ARBA" id="ARBA00022576"/>
    </source>
</evidence>
<dbReference type="GO" id="GO:1901605">
    <property type="term" value="P:alpha-amino acid metabolic process"/>
    <property type="evidence" value="ECO:0007669"/>
    <property type="project" value="TreeGrafter"/>
</dbReference>
<comment type="subunit">
    <text evidence="3">Homodimer.</text>
</comment>
<feature type="domain" description="Aminotransferase class I/classII large" evidence="7">
    <location>
        <begin position="97"/>
        <end position="439"/>
    </location>
</feature>
<accession>B9DYW0</accession>
<evidence type="ECO:0000259" key="7">
    <source>
        <dbReference type="Pfam" id="PF00155"/>
    </source>
</evidence>
<dbReference type="SUPFAM" id="SSF53383">
    <property type="entry name" value="PLP-dependent transferases"/>
    <property type="match status" value="1"/>
</dbReference>
<dbReference type="InterPro" id="IPR015424">
    <property type="entry name" value="PyrdxlP-dep_Trfase"/>
</dbReference>
<reference evidence="9" key="1">
    <citation type="submission" date="2005-09" db="EMBL/GenBank/DDBJ databases">
        <title>Complete genome sequence of Clostridium kluyveri and comparative genomics of Clostridia species.</title>
        <authorList>
            <person name="Inui M."/>
            <person name="Nonaka H."/>
            <person name="Shinoda Y."/>
            <person name="Ikenaga Y."/>
            <person name="Abe M."/>
            <person name="Naito K."/>
            <person name="Vertes A.A."/>
            <person name="Yukawa H."/>
        </authorList>
    </citation>
    <scope>NUCLEOTIDE SEQUENCE [LARGE SCALE GENOMIC DNA]</scope>
    <source>
        <strain evidence="9">NBRC 12016</strain>
    </source>
</reference>
<evidence type="ECO:0000313" key="8">
    <source>
        <dbReference type="EMBL" id="BAH05435.1"/>
    </source>
</evidence>
<dbReference type="InterPro" id="IPR015421">
    <property type="entry name" value="PyrdxlP-dep_Trfase_major"/>
</dbReference>
<dbReference type="InterPro" id="IPR015422">
    <property type="entry name" value="PyrdxlP-dep_Trfase_small"/>
</dbReference>
<evidence type="ECO:0000256" key="6">
    <source>
        <dbReference type="ARBA" id="ARBA00022898"/>
    </source>
</evidence>
<dbReference type="KEGG" id="ckr:CKR_0384"/>
<organism evidence="8 9">
    <name type="scientific">Clostridium kluyveri (strain NBRC 12016)</name>
    <dbReference type="NCBI Taxonomy" id="583346"/>
    <lineage>
        <taxon>Bacteria</taxon>
        <taxon>Bacillati</taxon>
        <taxon>Bacillota</taxon>
        <taxon>Clostridia</taxon>
        <taxon>Eubacteriales</taxon>
        <taxon>Clostridiaceae</taxon>
        <taxon>Clostridium</taxon>
    </lineage>
</organism>
<evidence type="ECO:0000256" key="3">
    <source>
        <dbReference type="ARBA" id="ARBA00011738"/>
    </source>
</evidence>
<dbReference type="HOGENOM" id="CLU_017584_0_6_9"/>
<dbReference type="InterPro" id="IPR050859">
    <property type="entry name" value="Class-I_PLP-dep_aminotransf"/>
</dbReference>
<keyword evidence="4" id="KW-0032">Aminotransferase</keyword>
<name>B9DYW0_CLOK1</name>
<evidence type="ECO:0000256" key="2">
    <source>
        <dbReference type="ARBA" id="ARBA00007441"/>
    </source>
</evidence>
<dbReference type="Gene3D" id="3.90.1150.10">
    <property type="entry name" value="Aspartate Aminotransferase, domain 1"/>
    <property type="match status" value="1"/>
</dbReference>
<dbReference type="GO" id="GO:0008483">
    <property type="term" value="F:transaminase activity"/>
    <property type="evidence" value="ECO:0007669"/>
    <property type="project" value="UniProtKB-KW"/>
</dbReference>
<dbReference type="GO" id="GO:0030170">
    <property type="term" value="F:pyridoxal phosphate binding"/>
    <property type="evidence" value="ECO:0007669"/>
    <property type="project" value="InterPro"/>
</dbReference>
<sequence>MGLCYKSGMCLHSLMSGCFTSIKVVPQEDEFKSCPLYLYKGQDFLFLYIIKKGEINMNFKYAHRMNGLNASEIRELLKITQQPEVISFAGGLPAPELFPIDEIKEANRLVLEEDGKSALQYSTTEGYDPLRKWAADRMNKMLGTSFDYENILITHGSQQALDLSGKVFLDEGDIVICESPTYLAAISAFRAYGCEFIEVPTDEDGMVISELEKILKTTERIKLIYVIPNFQNPTGRTWSIEKRKELSELAAKYNVIVIEDNPYGELRYEGEQLPSAKSFDKSGNVLCLGTFSKIFCPGYRIGWIAGEKEIIKKYVLVKQSTDLQCNTIAQRDIAKYLELYDIDKHIAEILKVYKKRRDLAIKTMEAEFPKEVTFTRPHGGLFMWVQLPENINARDVLEKCLERNVAFVPGGSFFPNGGKENNFRINYSNMPEDKIVEGIKCIGEVLGKFIRG</sequence>
<keyword evidence="6" id="KW-0663">Pyridoxal phosphate</keyword>
<dbReference type="EMBL" id="AP009049">
    <property type="protein sequence ID" value="BAH05435.1"/>
    <property type="molecule type" value="Genomic_DNA"/>
</dbReference>
<dbReference type="PANTHER" id="PTHR42790:SF19">
    <property type="entry name" value="KYNURENINE_ALPHA-AMINOADIPATE AMINOTRANSFERASE, MITOCHONDRIAL"/>
    <property type="match status" value="1"/>
</dbReference>
<dbReference type="PANTHER" id="PTHR42790">
    <property type="entry name" value="AMINOTRANSFERASE"/>
    <property type="match status" value="1"/>
</dbReference>
<keyword evidence="5" id="KW-0808">Transferase</keyword>
<dbReference type="AlphaFoldDB" id="B9DYW0"/>
<dbReference type="FunFam" id="3.40.640.10:FF:000053">
    <property type="entry name" value="Aminotransferase, class I"/>
    <property type="match status" value="1"/>
</dbReference>
<evidence type="ECO:0000256" key="5">
    <source>
        <dbReference type="ARBA" id="ARBA00022679"/>
    </source>
</evidence>
<dbReference type="CDD" id="cd00609">
    <property type="entry name" value="AAT_like"/>
    <property type="match status" value="1"/>
</dbReference>
<dbReference type="Pfam" id="PF00155">
    <property type="entry name" value="Aminotran_1_2"/>
    <property type="match status" value="1"/>
</dbReference>
<dbReference type="Gene3D" id="3.40.640.10">
    <property type="entry name" value="Type I PLP-dependent aspartate aminotransferase-like (Major domain)"/>
    <property type="match status" value="1"/>
</dbReference>
<dbReference type="PROSITE" id="PS51257">
    <property type="entry name" value="PROKAR_LIPOPROTEIN"/>
    <property type="match status" value="1"/>
</dbReference>
<evidence type="ECO:0000256" key="1">
    <source>
        <dbReference type="ARBA" id="ARBA00001933"/>
    </source>
</evidence>
<comment type="similarity">
    <text evidence="2">Belongs to the class-I pyridoxal-phosphate-dependent aminotransferase family.</text>
</comment>
<gene>
    <name evidence="8" type="ordered locus">CKR_0384</name>
</gene>
<evidence type="ECO:0000313" key="9">
    <source>
        <dbReference type="Proteomes" id="UP000007969"/>
    </source>
</evidence>
<comment type="cofactor">
    <cofactor evidence="1">
        <name>pyridoxal 5'-phosphate</name>
        <dbReference type="ChEBI" id="CHEBI:597326"/>
    </cofactor>
</comment>